<name>A0A1G2NA59_9BACT</name>
<dbReference type="STRING" id="1802319.A2928_00610"/>
<proteinExistence type="predicted"/>
<evidence type="ECO:0000313" key="1">
    <source>
        <dbReference type="EMBL" id="OHA33035.1"/>
    </source>
</evidence>
<protein>
    <submittedName>
        <fullName evidence="1">Uncharacterized protein</fullName>
    </submittedName>
</protein>
<dbReference type="EMBL" id="MHRX01000036">
    <property type="protein sequence ID" value="OHA33035.1"/>
    <property type="molecule type" value="Genomic_DNA"/>
</dbReference>
<reference evidence="1 2" key="1">
    <citation type="journal article" date="2016" name="Nat. Commun.">
        <title>Thousands of microbial genomes shed light on interconnected biogeochemical processes in an aquifer system.</title>
        <authorList>
            <person name="Anantharaman K."/>
            <person name="Brown C.T."/>
            <person name="Hug L.A."/>
            <person name="Sharon I."/>
            <person name="Castelle C.J."/>
            <person name="Probst A.J."/>
            <person name="Thomas B.C."/>
            <person name="Singh A."/>
            <person name="Wilkins M.J."/>
            <person name="Karaoz U."/>
            <person name="Brodie E.L."/>
            <person name="Williams K.H."/>
            <person name="Hubbard S.S."/>
            <person name="Banfield J.F."/>
        </authorList>
    </citation>
    <scope>NUCLEOTIDE SEQUENCE [LARGE SCALE GENOMIC DNA]</scope>
</reference>
<gene>
    <name evidence="1" type="ORF">A2928_00610</name>
</gene>
<evidence type="ECO:0000313" key="2">
    <source>
        <dbReference type="Proteomes" id="UP000176221"/>
    </source>
</evidence>
<accession>A0A1G2NA59</accession>
<dbReference type="AlphaFoldDB" id="A0A1G2NA59"/>
<comment type="caution">
    <text evidence="1">The sequence shown here is derived from an EMBL/GenBank/DDBJ whole genome shotgun (WGS) entry which is preliminary data.</text>
</comment>
<dbReference type="Proteomes" id="UP000176221">
    <property type="component" value="Unassembled WGS sequence"/>
</dbReference>
<sequence length="103" mass="11661">MQELIRKPNIRICTEQLRDAEGRLVVAHFAVLDFEGSRFVKLVHVEYIYENIVAAAECLPCGALSMRFFNERAVSFSKSVVSPYSSFSFFISQPTRAPSLGRI</sequence>
<organism evidence="1 2">
    <name type="scientific">Candidatus Taylorbacteria bacterium RIFCSPLOWO2_01_FULL_45_15b</name>
    <dbReference type="NCBI Taxonomy" id="1802319"/>
    <lineage>
        <taxon>Bacteria</taxon>
        <taxon>Candidatus Tayloriibacteriota</taxon>
    </lineage>
</organism>